<dbReference type="Pfam" id="PF05154">
    <property type="entry name" value="TM2"/>
    <property type="match status" value="1"/>
</dbReference>
<keyword evidence="4 5" id="KW-0472">Membrane</keyword>
<proteinExistence type="predicted"/>
<reference evidence="7 8" key="1">
    <citation type="submission" date="2019-03" db="EMBL/GenBank/DDBJ databases">
        <title>Genomic Encyclopedia of Type Strains, Phase III (KMG-III): the genomes of soil and plant-associated and newly described type strains.</title>
        <authorList>
            <person name="Whitman W."/>
        </authorList>
    </citation>
    <scope>NUCLEOTIDE SEQUENCE [LARGE SCALE GENOMIC DNA]</scope>
    <source>
        <strain evidence="7 8">CECT 8283</strain>
    </source>
</reference>
<dbReference type="RefSeq" id="WP_133538108.1">
    <property type="nucleotide sequence ID" value="NZ_SNYH01000007.1"/>
</dbReference>
<feature type="domain" description="TM2" evidence="6">
    <location>
        <begin position="15"/>
        <end position="60"/>
    </location>
</feature>
<feature type="transmembrane region" description="Helical" evidence="5">
    <location>
        <begin position="20"/>
        <end position="38"/>
    </location>
</feature>
<evidence type="ECO:0000256" key="2">
    <source>
        <dbReference type="ARBA" id="ARBA00022692"/>
    </source>
</evidence>
<gene>
    <name evidence="7" type="ORF">DFQ07_3137</name>
</gene>
<evidence type="ECO:0000256" key="3">
    <source>
        <dbReference type="ARBA" id="ARBA00022989"/>
    </source>
</evidence>
<organism evidence="7 8">
    <name type="scientific">Tenacibaculum caenipelagi</name>
    <dbReference type="NCBI Taxonomy" id="1325435"/>
    <lineage>
        <taxon>Bacteria</taxon>
        <taxon>Pseudomonadati</taxon>
        <taxon>Bacteroidota</taxon>
        <taxon>Flavobacteriia</taxon>
        <taxon>Flavobacteriales</taxon>
        <taxon>Flavobacteriaceae</taxon>
        <taxon>Tenacibaculum</taxon>
    </lineage>
</organism>
<accession>A0A4R6TDU4</accession>
<dbReference type="EMBL" id="SNYH01000007">
    <property type="protein sequence ID" value="TDQ22038.1"/>
    <property type="molecule type" value="Genomic_DNA"/>
</dbReference>
<feature type="transmembrane region" description="Helical" evidence="5">
    <location>
        <begin position="45"/>
        <end position="68"/>
    </location>
</feature>
<name>A0A4R6TDU4_9FLAO</name>
<dbReference type="InterPro" id="IPR007829">
    <property type="entry name" value="TM2"/>
</dbReference>
<evidence type="ECO:0000313" key="8">
    <source>
        <dbReference type="Proteomes" id="UP000295390"/>
    </source>
</evidence>
<evidence type="ECO:0000256" key="4">
    <source>
        <dbReference type="ARBA" id="ARBA00023136"/>
    </source>
</evidence>
<dbReference type="AlphaFoldDB" id="A0A4R6TDU4"/>
<evidence type="ECO:0000256" key="1">
    <source>
        <dbReference type="ARBA" id="ARBA00004141"/>
    </source>
</evidence>
<keyword evidence="8" id="KW-1185">Reference proteome</keyword>
<evidence type="ECO:0000313" key="7">
    <source>
        <dbReference type="EMBL" id="TDQ22038.1"/>
    </source>
</evidence>
<dbReference type="GO" id="GO:0016020">
    <property type="term" value="C:membrane"/>
    <property type="evidence" value="ECO:0007669"/>
    <property type="project" value="UniProtKB-SubCell"/>
</dbReference>
<evidence type="ECO:0000259" key="6">
    <source>
        <dbReference type="Pfam" id="PF05154"/>
    </source>
</evidence>
<keyword evidence="3 5" id="KW-1133">Transmembrane helix</keyword>
<keyword evidence="2 5" id="KW-0812">Transmembrane</keyword>
<sequence length="93" mass="10211">MNIVDENGNIVPNQESKRVIAGVLGILLGYLGIHKFVLGYTKEGVIMLLITVLTLGIGGILTSTIGLIEGIIYLTKSDQEFIDTYQVNQRGWF</sequence>
<evidence type="ECO:0000256" key="5">
    <source>
        <dbReference type="SAM" id="Phobius"/>
    </source>
</evidence>
<dbReference type="Proteomes" id="UP000295390">
    <property type="component" value="Unassembled WGS sequence"/>
</dbReference>
<comment type="subcellular location">
    <subcellularLocation>
        <location evidence="1">Membrane</location>
        <topology evidence="1">Multi-pass membrane protein</topology>
    </subcellularLocation>
</comment>
<protein>
    <submittedName>
        <fullName evidence="7">TM2 domain-containing protein</fullName>
    </submittedName>
</protein>
<comment type="caution">
    <text evidence="7">The sequence shown here is derived from an EMBL/GenBank/DDBJ whole genome shotgun (WGS) entry which is preliminary data.</text>
</comment>